<evidence type="ECO:0000313" key="3">
    <source>
        <dbReference type="RefSeq" id="XP_024618567.1"/>
    </source>
</evidence>
<feature type="compositionally biased region" description="Basic residues" evidence="1">
    <location>
        <begin position="152"/>
        <end position="167"/>
    </location>
</feature>
<feature type="compositionally biased region" description="Polar residues" evidence="1">
    <location>
        <begin position="185"/>
        <end position="194"/>
    </location>
</feature>
<feature type="region of interest" description="Disordered" evidence="1">
    <location>
        <begin position="184"/>
        <end position="221"/>
    </location>
</feature>
<feature type="region of interest" description="Disordered" evidence="1">
    <location>
        <begin position="1"/>
        <end position="20"/>
    </location>
</feature>
<sequence>MRALLGWGSTQGTPIPTTSPGAVQVPAWWQRDTKHHPPPQHRHSLHCLRHNWVSDTPAPPRSLSAHWRYTAAPTGAGRSWRPGGRRLGTTLRIVLSLGGCEPPTQVPAAPRPSIQHPWEASWWDWTPDSGWTPGQGEGLDVQERPISGRQPHLTRHPKYPGLGHYHRRPRAPLDVGVWRSEASPALSSEATEGSSRALRLSGRTDTVTATPRPPAPLHPGGGRAVCPWDDGGTSLCWGAQTNAG</sequence>
<gene>
    <name evidence="3" type="primary">LOC112411566</name>
</gene>
<evidence type="ECO:0000313" key="2">
    <source>
        <dbReference type="Proteomes" id="UP000252040"/>
    </source>
</evidence>
<evidence type="ECO:0000256" key="1">
    <source>
        <dbReference type="SAM" id="MobiDB-lite"/>
    </source>
</evidence>
<feature type="region of interest" description="Disordered" evidence="1">
    <location>
        <begin position="148"/>
        <end position="167"/>
    </location>
</feature>
<protein>
    <submittedName>
        <fullName evidence="3">Uncharacterized protein LOC112411566 isoform X3</fullName>
    </submittedName>
</protein>
<dbReference type="AlphaFoldDB" id="A0A341CXH0"/>
<keyword evidence="2" id="KW-1185">Reference proteome</keyword>
<name>A0A341CXH0_NEOAA</name>
<feature type="compositionally biased region" description="Polar residues" evidence="1">
    <location>
        <begin position="8"/>
        <end position="20"/>
    </location>
</feature>
<dbReference type="Proteomes" id="UP000252040">
    <property type="component" value="Unplaced"/>
</dbReference>
<dbReference type="RefSeq" id="XP_024618567.1">
    <property type="nucleotide sequence ID" value="XM_024762799.1"/>
</dbReference>
<reference evidence="3" key="1">
    <citation type="submission" date="2025-08" db="UniProtKB">
        <authorList>
            <consortium name="RefSeq"/>
        </authorList>
    </citation>
    <scope>IDENTIFICATION</scope>
    <source>
        <tissue evidence="3">Meat</tissue>
    </source>
</reference>
<accession>A0A341CXH0</accession>
<organism evidence="2 3">
    <name type="scientific">Neophocaena asiaeorientalis asiaeorientalis</name>
    <name type="common">Yangtze finless porpoise</name>
    <name type="synonym">Neophocaena phocaenoides subsp. asiaeorientalis</name>
    <dbReference type="NCBI Taxonomy" id="1706337"/>
    <lineage>
        <taxon>Eukaryota</taxon>
        <taxon>Metazoa</taxon>
        <taxon>Chordata</taxon>
        <taxon>Craniata</taxon>
        <taxon>Vertebrata</taxon>
        <taxon>Euteleostomi</taxon>
        <taxon>Mammalia</taxon>
        <taxon>Eutheria</taxon>
        <taxon>Laurasiatheria</taxon>
        <taxon>Artiodactyla</taxon>
        <taxon>Whippomorpha</taxon>
        <taxon>Cetacea</taxon>
        <taxon>Odontoceti</taxon>
        <taxon>Phocoenidae</taxon>
        <taxon>Neophocaena</taxon>
    </lineage>
</organism>
<proteinExistence type="predicted"/>
<dbReference type="GeneID" id="112411566"/>